<evidence type="ECO:0000256" key="6">
    <source>
        <dbReference type="ARBA" id="ARBA00022729"/>
    </source>
</evidence>
<evidence type="ECO:0000256" key="7">
    <source>
        <dbReference type="ARBA" id="ARBA00022801"/>
    </source>
</evidence>
<comment type="caution">
    <text evidence="15">The sequence shown here is derived from an EMBL/GenBank/DDBJ whole genome shotgun (WGS) entry which is preliminary data.</text>
</comment>
<feature type="transmembrane region" description="Helical" evidence="13">
    <location>
        <begin position="417"/>
        <end position="440"/>
    </location>
</feature>
<evidence type="ECO:0000256" key="13">
    <source>
        <dbReference type="SAM" id="Phobius"/>
    </source>
</evidence>
<evidence type="ECO:0000313" key="16">
    <source>
        <dbReference type="Proteomes" id="UP000295627"/>
    </source>
</evidence>
<evidence type="ECO:0000256" key="10">
    <source>
        <dbReference type="ARBA" id="ARBA00023136"/>
    </source>
</evidence>
<organism evidence="15 16">
    <name type="scientific">Mycobacteroides franklinii</name>
    <dbReference type="NCBI Taxonomy" id="948102"/>
    <lineage>
        <taxon>Bacteria</taxon>
        <taxon>Bacillati</taxon>
        <taxon>Actinomycetota</taxon>
        <taxon>Actinomycetes</taxon>
        <taxon>Mycobacteriales</taxon>
        <taxon>Mycobacteriaceae</taxon>
        <taxon>Mycobacteroides</taxon>
    </lineage>
</organism>
<evidence type="ECO:0000256" key="3">
    <source>
        <dbReference type="ARBA" id="ARBA00022475"/>
    </source>
</evidence>
<evidence type="ECO:0000256" key="12">
    <source>
        <dbReference type="SAM" id="MobiDB-lite"/>
    </source>
</evidence>
<keyword evidence="9 13" id="KW-1133">Transmembrane helix</keyword>
<keyword evidence="6" id="KW-0732">Signal</keyword>
<keyword evidence="3" id="KW-1003">Cell membrane</keyword>
<dbReference type="InterPro" id="IPR023828">
    <property type="entry name" value="Peptidase_S8_Ser-AS"/>
</dbReference>
<feature type="region of interest" description="Disordered" evidence="12">
    <location>
        <begin position="394"/>
        <end position="414"/>
    </location>
</feature>
<dbReference type="InterPro" id="IPR023834">
    <property type="entry name" value="T7SS_pept_S8A_mycosin"/>
</dbReference>
<dbReference type="Gene3D" id="3.40.50.200">
    <property type="entry name" value="Peptidase S8/S53 domain"/>
    <property type="match status" value="1"/>
</dbReference>
<dbReference type="PANTHER" id="PTHR42884">
    <property type="entry name" value="PROPROTEIN CONVERTASE SUBTILISIN/KEXIN-RELATED"/>
    <property type="match status" value="1"/>
</dbReference>
<dbReference type="SUPFAM" id="SSF52743">
    <property type="entry name" value="Subtilisin-like"/>
    <property type="match status" value="1"/>
</dbReference>
<dbReference type="Proteomes" id="UP000295627">
    <property type="component" value="Unassembled WGS sequence"/>
</dbReference>
<sequence length="450" mass="46238">MLLALSGPVPIASAITEPVVDPAALPPDGPPAPPRPMRPLGNCVELGMAPGVDVAAPSPSQAMMNPVALWSAARSRGAGQTIALVDTGVTPSPRLRVRGGGDYVDKTDGMADCDGHGSAVAAIIGAAPVETDPLVGMAPDADLVSIRQSSNAFTPEQGGGNEQEQRAGDVNTLALAVRHAADIPGVRVMNISVVACISVLKPVDQTTLGAALRYAHREKDIVIVAAAGNTTNAGCGEANPDVDATRGKDFRNWGSVVTVSTPAWFKDYVLSVGFTAADGSPAKESLPGPWVGVGAPGVAAFGLNGDQIYTGRMGNKGLFEPLNGTSFAAPYVTGLAALIRARYPELTASQVVRRITETAHAPAQIVDNRIGYGVIDPLAALNWDATVDGPKYPAERLTRSLTPPPPPQPKDTRGRTVALSGFGAIVGTLLIAGTVAIVLAGRRKELGDND</sequence>
<keyword evidence="7 11" id="KW-0378">Hydrolase</keyword>
<keyword evidence="5 13" id="KW-0812">Transmembrane</keyword>
<feature type="domain" description="Peptidase S8/S53" evidence="14">
    <location>
        <begin position="77"/>
        <end position="373"/>
    </location>
</feature>
<dbReference type="NCBIfam" id="TIGR03921">
    <property type="entry name" value="T7SS_mycosin"/>
    <property type="match status" value="1"/>
</dbReference>
<evidence type="ECO:0000256" key="11">
    <source>
        <dbReference type="PROSITE-ProRule" id="PRU01240"/>
    </source>
</evidence>
<feature type="active site" description="Charge relay system" evidence="11">
    <location>
        <position position="326"/>
    </location>
</feature>
<comment type="similarity">
    <text evidence="2 11">Belongs to the peptidase S8 family.</text>
</comment>
<evidence type="ECO:0000256" key="9">
    <source>
        <dbReference type="ARBA" id="ARBA00022989"/>
    </source>
</evidence>
<dbReference type="InterPro" id="IPR015500">
    <property type="entry name" value="Peptidase_S8_subtilisin-rel"/>
</dbReference>
<keyword evidence="8 11" id="KW-0720">Serine protease</keyword>
<dbReference type="InterPro" id="IPR036852">
    <property type="entry name" value="Peptidase_S8/S53_dom_sf"/>
</dbReference>
<dbReference type="EMBL" id="RXLR01000013">
    <property type="protein sequence ID" value="TDH23185.1"/>
    <property type="molecule type" value="Genomic_DNA"/>
</dbReference>
<dbReference type="AlphaFoldDB" id="A0A4V3A6F3"/>
<dbReference type="GO" id="GO:0005886">
    <property type="term" value="C:plasma membrane"/>
    <property type="evidence" value="ECO:0007669"/>
    <property type="project" value="UniProtKB-SubCell"/>
</dbReference>
<dbReference type="PROSITE" id="PS00138">
    <property type="entry name" value="SUBTILASE_SER"/>
    <property type="match status" value="1"/>
</dbReference>
<dbReference type="Pfam" id="PF00082">
    <property type="entry name" value="Peptidase_S8"/>
    <property type="match status" value="1"/>
</dbReference>
<dbReference type="PROSITE" id="PS51892">
    <property type="entry name" value="SUBTILASE"/>
    <property type="match status" value="1"/>
</dbReference>
<keyword evidence="10 13" id="KW-0472">Membrane</keyword>
<feature type="active site" description="Charge relay system" evidence="11">
    <location>
        <position position="116"/>
    </location>
</feature>
<dbReference type="PANTHER" id="PTHR42884:SF14">
    <property type="entry name" value="NEUROENDOCRINE CONVERTASE 1"/>
    <property type="match status" value="1"/>
</dbReference>
<evidence type="ECO:0000259" key="14">
    <source>
        <dbReference type="Pfam" id="PF00082"/>
    </source>
</evidence>
<proteinExistence type="inferred from homology"/>
<reference evidence="15 16" key="1">
    <citation type="journal article" date="2019" name="Sci. Rep.">
        <title>Extended insight into the Mycobacterium chelonae-abscessus complex through whole genome sequencing of Mycobacterium salmoniphilum outbreak and Mycobacterium salmoniphilum-like strains.</title>
        <authorList>
            <person name="Behra P.R.K."/>
            <person name="Das S."/>
            <person name="Pettersson B.M.F."/>
            <person name="Shirreff L."/>
            <person name="DuCote T."/>
            <person name="Jacobsson K.G."/>
            <person name="Ennis D.G."/>
            <person name="Kirsebom L.A."/>
        </authorList>
    </citation>
    <scope>NUCLEOTIDE SEQUENCE [LARGE SCALE GENOMIC DNA]</scope>
    <source>
        <strain evidence="15 16">DSM 45524</strain>
    </source>
</reference>
<dbReference type="GO" id="GO:0004252">
    <property type="term" value="F:serine-type endopeptidase activity"/>
    <property type="evidence" value="ECO:0007669"/>
    <property type="project" value="UniProtKB-UniRule"/>
</dbReference>
<gene>
    <name evidence="15" type="primary">mycP</name>
    <name evidence="15" type="ORF">EJ571_06845</name>
</gene>
<evidence type="ECO:0000256" key="5">
    <source>
        <dbReference type="ARBA" id="ARBA00022692"/>
    </source>
</evidence>
<evidence type="ECO:0000256" key="1">
    <source>
        <dbReference type="ARBA" id="ARBA00004162"/>
    </source>
</evidence>
<keyword evidence="4 11" id="KW-0645">Protease</keyword>
<comment type="subcellular location">
    <subcellularLocation>
        <location evidence="1">Cell membrane</location>
        <topology evidence="1">Single-pass membrane protein</topology>
    </subcellularLocation>
</comment>
<evidence type="ECO:0000256" key="2">
    <source>
        <dbReference type="ARBA" id="ARBA00011073"/>
    </source>
</evidence>
<dbReference type="GO" id="GO:0016485">
    <property type="term" value="P:protein processing"/>
    <property type="evidence" value="ECO:0007669"/>
    <property type="project" value="TreeGrafter"/>
</dbReference>
<name>A0A4V3A6F3_9MYCO</name>
<evidence type="ECO:0000256" key="8">
    <source>
        <dbReference type="ARBA" id="ARBA00022825"/>
    </source>
</evidence>
<evidence type="ECO:0000256" key="4">
    <source>
        <dbReference type="ARBA" id="ARBA00022670"/>
    </source>
</evidence>
<evidence type="ECO:0000313" key="15">
    <source>
        <dbReference type="EMBL" id="TDH23185.1"/>
    </source>
</evidence>
<feature type="active site" description="Charge relay system" evidence="11">
    <location>
        <position position="86"/>
    </location>
</feature>
<dbReference type="PRINTS" id="PR00723">
    <property type="entry name" value="SUBTILISIN"/>
</dbReference>
<protein>
    <submittedName>
        <fullName evidence="15">Type VII secretion-associated serine protease mycosin</fullName>
    </submittedName>
</protein>
<accession>A0A4V3A6F3</accession>
<dbReference type="InterPro" id="IPR000209">
    <property type="entry name" value="Peptidase_S8/S53_dom"/>
</dbReference>